<evidence type="ECO:0000313" key="2">
    <source>
        <dbReference type="Proteomes" id="UP001359559"/>
    </source>
</evidence>
<organism evidence="1 2">
    <name type="scientific">Clitoria ternatea</name>
    <name type="common">Butterfly pea</name>
    <dbReference type="NCBI Taxonomy" id="43366"/>
    <lineage>
        <taxon>Eukaryota</taxon>
        <taxon>Viridiplantae</taxon>
        <taxon>Streptophyta</taxon>
        <taxon>Embryophyta</taxon>
        <taxon>Tracheophyta</taxon>
        <taxon>Spermatophyta</taxon>
        <taxon>Magnoliopsida</taxon>
        <taxon>eudicotyledons</taxon>
        <taxon>Gunneridae</taxon>
        <taxon>Pentapetalae</taxon>
        <taxon>rosids</taxon>
        <taxon>fabids</taxon>
        <taxon>Fabales</taxon>
        <taxon>Fabaceae</taxon>
        <taxon>Papilionoideae</taxon>
        <taxon>50 kb inversion clade</taxon>
        <taxon>NPAAA clade</taxon>
        <taxon>indigoferoid/millettioid clade</taxon>
        <taxon>Phaseoleae</taxon>
        <taxon>Clitoria</taxon>
    </lineage>
</organism>
<name>A0AAN9JMP9_CLITE</name>
<accession>A0AAN9JMP9</accession>
<sequence length="78" mass="8907">MVVYGSANTSSLIANSFASIDADNWFHQPGHALQHLPSWALRLAQSILSFNQHRSPLPLHLLQREPLFDLLRFDVRRS</sequence>
<evidence type="ECO:0000313" key="1">
    <source>
        <dbReference type="EMBL" id="KAK7301004.1"/>
    </source>
</evidence>
<dbReference type="Proteomes" id="UP001359559">
    <property type="component" value="Unassembled WGS sequence"/>
</dbReference>
<proteinExistence type="predicted"/>
<protein>
    <submittedName>
        <fullName evidence="1">Uncharacterized protein</fullName>
    </submittedName>
</protein>
<comment type="caution">
    <text evidence="1">The sequence shown here is derived from an EMBL/GenBank/DDBJ whole genome shotgun (WGS) entry which is preliminary data.</text>
</comment>
<dbReference type="EMBL" id="JAYKXN010000003">
    <property type="protein sequence ID" value="KAK7301004.1"/>
    <property type="molecule type" value="Genomic_DNA"/>
</dbReference>
<gene>
    <name evidence="1" type="ORF">RJT34_11858</name>
</gene>
<reference evidence="1 2" key="1">
    <citation type="submission" date="2024-01" db="EMBL/GenBank/DDBJ databases">
        <title>The genomes of 5 underutilized Papilionoideae crops provide insights into root nodulation and disease resistance.</title>
        <authorList>
            <person name="Yuan L."/>
        </authorList>
    </citation>
    <scope>NUCLEOTIDE SEQUENCE [LARGE SCALE GENOMIC DNA]</scope>
    <source>
        <strain evidence="1">LY-2023</strain>
        <tissue evidence="1">Leaf</tissue>
    </source>
</reference>
<dbReference type="AlphaFoldDB" id="A0AAN9JMP9"/>
<keyword evidence="2" id="KW-1185">Reference proteome</keyword>